<keyword evidence="5 6" id="KW-0472">Membrane</keyword>
<evidence type="ECO:0000256" key="1">
    <source>
        <dbReference type="ARBA" id="ARBA00004651"/>
    </source>
</evidence>
<evidence type="ECO:0000313" key="8">
    <source>
        <dbReference type="Proteomes" id="UP000033079"/>
    </source>
</evidence>
<dbReference type="PANTHER" id="PTHR37693:SF1">
    <property type="entry name" value="INTEGRAL MEMBRANE PROTEIN"/>
    <property type="match status" value="1"/>
</dbReference>
<dbReference type="Proteomes" id="UP000033079">
    <property type="component" value="Chromosome"/>
</dbReference>
<dbReference type="PANTHER" id="PTHR37693">
    <property type="entry name" value="PHOSPHATIDYLGLYCEROL LYSYLTRANSFERASE"/>
    <property type="match status" value="1"/>
</dbReference>
<dbReference type="HOGENOM" id="CLU_1514599_0_0_2"/>
<keyword evidence="4 6" id="KW-1133">Transmembrane helix</keyword>
<feature type="transmembrane region" description="Helical" evidence="6">
    <location>
        <begin position="137"/>
        <end position="158"/>
    </location>
</feature>
<organism evidence="7 8">
    <name type="scientific">Methanosarcina barkeri 227</name>
    <dbReference type="NCBI Taxonomy" id="1434106"/>
    <lineage>
        <taxon>Archaea</taxon>
        <taxon>Methanobacteriati</taxon>
        <taxon>Methanobacteriota</taxon>
        <taxon>Stenosarchaea group</taxon>
        <taxon>Methanomicrobia</taxon>
        <taxon>Methanosarcinales</taxon>
        <taxon>Methanosarcinaceae</taxon>
        <taxon>Methanosarcina</taxon>
    </lineage>
</organism>
<dbReference type="AlphaFoldDB" id="A0A0E3QYC3"/>
<dbReference type="EMBL" id="CP009530">
    <property type="protein sequence ID" value="AKB56714.1"/>
    <property type="molecule type" value="Genomic_DNA"/>
</dbReference>
<keyword evidence="3 6" id="KW-0812">Transmembrane</keyword>
<keyword evidence="2" id="KW-1003">Cell membrane</keyword>
<dbReference type="NCBIfam" id="TIGR00374">
    <property type="entry name" value="flippase-like domain"/>
    <property type="match status" value="1"/>
</dbReference>
<feature type="transmembrane region" description="Helical" evidence="6">
    <location>
        <begin position="62"/>
        <end position="80"/>
    </location>
</feature>
<sequence length="177" mass="19660">MASITLVTFLNFNSDTIEALRKIKIEYILVAGLFHVFSYFIWGARTRAMCNALGYKVNYLKIVEIILSGVFVAGVTPSSAGGEPVRLSMLHMNRIPLGKATAVIVGERLLDAFLVSSSLPFALYIMKDTLPSSKFNVALLIASLLALMALSFFIYGLWKPEKVKTLYVRSQAELRLF</sequence>
<protein>
    <submittedName>
        <fullName evidence="7">Integral membrane protein</fullName>
    </submittedName>
</protein>
<dbReference type="KEGG" id="mbar:MSBR2_0198"/>
<dbReference type="GO" id="GO:0005886">
    <property type="term" value="C:plasma membrane"/>
    <property type="evidence" value="ECO:0007669"/>
    <property type="project" value="UniProtKB-SubCell"/>
</dbReference>
<accession>A0A0E3QYC3</accession>
<reference evidence="7 8" key="1">
    <citation type="submission" date="2014-07" db="EMBL/GenBank/DDBJ databases">
        <title>Methanogenic archaea and the global carbon cycle.</title>
        <authorList>
            <person name="Henriksen J.R."/>
            <person name="Luke J."/>
            <person name="Reinhart S."/>
            <person name="Benedict M.N."/>
            <person name="Youngblut N.D."/>
            <person name="Metcalf M.E."/>
            <person name="Whitaker R.J."/>
            <person name="Metcalf W.W."/>
        </authorList>
    </citation>
    <scope>NUCLEOTIDE SEQUENCE [LARGE SCALE GENOMIC DNA]</scope>
    <source>
        <strain evidence="7 8">227</strain>
    </source>
</reference>
<evidence type="ECO:0000256" key="3">
    <source>
        <dbReference type="ARBA" id="ARBA00022692"/>
    </source>
</evidence>
<comment type="subcellular location">
    <subcellularLocation>
        <location evidence="1">Cell membrane</location>
        <topology evidence="1">Multi-pass membrane protein</topology>
    </subcellularLocation>
</comment>
<evidence type="ECO:0000256" key="4">
    <source>
        <dbReference type="ARBA" id="ARBA00022989"/>
    </source>
</evidence>
<evidence type="ECO:0000256" key="6">
    <source>
        <dbReference type="SAM" id="Phobius"/>
    </source>
</evidence>
<dbReference type="Pfam" id="PF03706">
    <property type="entry name" value="LPG_synthase_TM"/>
    <property type="match status" value="1"/>
</dbReference>
<evidence type="ECO:0000313" key="7">
    <source>
        <dbReference type="EMBL" id="AKB56714.1"/>
    </source>
</evidence>
<feature type="transmembrane region" description="Helical" evidence="6">
    <location>
        <begin position="24"/>
        <end position="42"/>
    </location>
</feature>
<evidence type="ECO:0000256" key="2">
    <source>
        <dbReference type="ARBA" id="ARBA00022475"/>
    </source>
</evidence>
<name>A0A0E3QYC3_METBA</name>
<evidence type="ECO:0000256" key="5">
    <source>
        <dbReference type="ARBA" id="ARBA00023136"/>
    </source>
</evidence>
<dbReference type="InterPro" id="IPR022791">
    <property type="entry name" value="L-PG_synthase/AglD"/>
</dbReference>
<proteinExistence type="predicted"/>
<gene>
    <name evidence="7" type="ORF">MSBR2_0198</name>
</gene>
<dbReference type="PATRIC" id="fig|1434106.5.peg.217"/>